<dbReference type="EMBL" id="STGT01000001">
    <property type="protein sequence ID" value="THV16470.1"/>
    <property type="molecule type" value="Genomic_DNA"/>
</dbReference>
<feature type="region of interest" description="Disordered" evidence="1">
    <location>
        <begin position="1"/>
        <end position="38"/>
    </location>
</feature>
<name>A0ABY2QXZ7_9HYPH</name>
<reference evidence="3 4" key="1">
    <citation type="submission" date="2019-04" db="EMBL/GenBank/DDBJ databases">
        <title>Genome sequence of strain 7209-2.</title>
        <authorList>
            <person name="Gao J."/>
            <person name="Sun J."/>
        </authorList>
    </citation>
    <scope>NUCLEOTIDE SEQUENCE [LARGE SCALE GENOMIC DNA]</scope>
    <source>
        <strain evidence="3 4">7209-2</strain>
    </source>
</reference>
<feature type="compositionally biased region" description="Basic and acidic residues" evidence="1">
    <location>
        <begin position="19"/>
        <end position="38"/>
    </location>
</feature>
<accession>A0ABY2QXZ7</accession>
<evidence type="ECO:0000256" key="1">
    <source>
        <dbReference type="SAM" id="MobiDB-lite"/>
    </source>
</evidence>
<keyword evidence="2" id="KW-0812">Transmembrane</keyword>
<keyword evidence="2" id="KW-0472">Membrane</keyword>
<dbReference type="RefSeq" id="WP_136556098.1">
    <property type="nucleotide sequence ID" value="NZ_STGT01000001.1"/>
</dbReference>
<protein>
    <submittedName>
        <fullName evidence="3">Uncharacterized protein</fullName>
    </submittedName>
</protein>
<evidence type="ECO:0000256" key="2">
    <source>
        <dbReference type="SAM" id="Phobius"/>
    </source>
</evidence>
<evidence type="ECO:0000313" key="4">
    <source>
        <dbReference type="Proteomes" id="UP000309667"/>
    </source>
</evidence>
<keyword evidence="2" id="KW-1133">Transmembrane helix</keyword>
<keyword evidence="4" id="KW-1185">Reference proteome</keyword>
<organism evidence="3 4">
    <name type="scientific">Rhizobium rhizophilum</name>
    <dbReference type="NCBI Taxonomy" id="1850373"/>
    <lineage>
        <taxon>Bacteria</taxon>
        <taxon>Pseudomonadati</taxon>
        <taxon>Pseudomonadota</taxon>
        <taxon>Alphaproteobacteria</taxon>
        <taxon>Hyphomicrobiales</taxon>
        <taxon>Rhizobiaceae</taxon>
        <taxon>Rhizobium/Agrobacterium group</taxon>
        <taxon>Rhizobium</taxon>
    </lineage>
</organism>
<comment type="caution">
    <text evidence="3">The sequence shown here is derived from an EMBL/GenBank/DDBJ whole genome shotgun (WGS) entry which is preliminary data.</text>
</comment>
<dbReference type="Proteomes" id="UP000309667">
    <property type="component" value="Unassembled WGS sequence"/>
</dbReference>
<gene>
    <name evidence="3" type="ORF">E9677_00230</name>
</gene>
<evidence type="ECO:0000313" key="3">
    <source>
        <dbReference type="EMBL" id="THV16470.1"/>
    </source>
</evidence>
<proteinExistence type="predicted"/>
<feature type="transmembrane region" description="Helical" evidence="2">
    <location>
        <begin position="43"/>
        <end position="65"/>
    </location>
</feature>
<sequence>MTEGAAQAVARNSISPEQSMKHSELPLDFRKPTSRDADDGPSVAVGLMRVATFFAAVAMASYFVWEIFSESAALSRLNTTADIFSYPSRCAGDGTPIETGEPNCVDLGRYIFIHGSVNMAVRRACPGAPSAVLSFEPGQVSRKEIHLARKSLQVYAEYGTKVPC</sequence>